<comment type="caution">
    <text evidence="1">The sequence shown here is derived from an EMBL/GenBank/DDBJ whole genome shotgun (WGS) entry which is preliminary data.</text>
</comment>
<feature type="non-terminal residue" evidence="1">
    <location>
        <position position="1"/>
    </location>
</feature>
<evidence type="ECO:0000313" key="2">
    <source>
        <dbReference type="Proteomes" id="UP000324800"/>
    </source>
</evidence>
<sequence>LGFSGGIIQYARCSFIIVSDLFNHTTFRSYKKSYVHNYKTPAIVISSGIQQLKPPTTVPNVLTGISKKIPQCLLPLTTDSNGDTHTELFVHQSDKEFAAITAYSLEQIDVSHSFVLSLQIAICQNGPQAVEQPIRNLICSSSHNGCNASPAPYCIVCTQSAQGLSPALKFTHALTVAGVVRFVDGNAAKLSYKAKLFLVIVICQLTQHDYTIERVALPLAPSDARVYRCPSLVI</sequence>
<dbReference type="AlphaFoldDB" id="A0A5J4WJI6"/>
<reference evidence="1 2" key="1">
    <citation type="submission" date="2019-03" db="EMBL/GenBank/DDBJ databases">
        <title>Single cell metagenomics reveals metabolic interactions within the superorganism composed of flagellate Streblomastix strix and complex community of Bacteroidetes bacteria on its surface.</title>
        <authorList>
            <person name="Treitli S.C."/>
            <person name="Kolisko M."/>
            <person name="Husnik F."/>
            <person name="Keeling P."/>
            <person name="Hampl V."/>
        </authorList>
    </citation>
    <scope>NUCLEOTIDE SEQUENCE [LARGE SCALE GENOMIC DNA]</scope>
    <source>
        <strain evidence="1">ST1C</strain>
    </source>
</reference>
<proteinExistence type="predicted"/>
<gene>
    <name evidence="1" type="ORF">EZS28_009367</name>
</gene>
<name>A0A5J4WJI6_9EUKA</name>
<organism evidence="1 2">
    <name type="scientific">Streblomastix strix</name>
    <dbReference type="NCBI Taxonomy" id="222440"/>
    <lineage>
        <taxon>Eukaryota</taxon>
        <taxon>Metamonada</taxon>
        <taxon>Preaxostyla</taxon>
        <taxon>Oxymonadida</taxon>
        <taxon>Streblomastigidae</taxon>
        <taxon>Streblomastix</taxon>
    </lineage>
</organism>
<dbReference type="EMBL" id="SNRW01001769">
    <property type="protein sequence ID" value="KAA6395100.1"/>
    <property type="molecule type" value="Genomic_DNA"/>
</dbReference>
<evidence type="ECO:0000313" key="1">
    <source>
        <dbReference type="EMBL" id="KAA6395100.1"/>
    </source>
</evidence>
<dbReference type="Proteomes" id="UP000324800">
    <property type="component" value="Unassembled WGS sequence"/>
</dbReference>
<protein>
    <submittedName>
        <fullName evidence="1">Uncharacterized protein</fullName>
    </submittedName>
</protein>
<accession>A0A5J4WJI6</accession>